<reference evidence="3" key="1">
    <citation type="submission" date="2016-12" db="EMBL/GenBank/DDBJ databases">
        <authorList>
            <person name="Meng X."/>
        </authorList>
    </citation>
    <scope>NUCLEOTIDE SEQUENCE [LARGE SCALE GENOMIC DNA]</scope>
    <source>
        <strain evidence="3">DSM 20732</strain>
    </source>
</reference>
<dbReference type="Gene3D" id="3.30.720.110">
    <property type="match status" value="1"/>
</dbReference>
<dbReference type="InterPro" id="IPR004360">
    <property type="entry name" value="Glyas_Fos-R_dOase_dom"/>
</dbReference>
<comment type="caution">
    <text evidence="2">The sequence shown here is derived from an EMBL/GenBank/DDBJ whole genome shotgun (WGS) entry which is preliminary data.</text>
</comment>
<dbReference type="PANTHER" id="PTHR34109">
    <property type="entry name" value="BNAUNNG04460D PROTEIN-RELATED"/>
    <property type="match status" value="1"/>
</dbReference>
<keyword evidence="3" id="KW-1185">Reference proteome</keyword>
<gene>
    <name evidence="2" type="ORF">BSZ40_02670</name>
</gene>
<dbReference type="AlphaFoldDB" id="A0A1Q5PXY7"/>
<evidence type="ECO:0000313" key="2">
    <source>
        <dbReference type="EMBL" id="OKL52397.1"/>
    </source>
</evidence>
<proteinExistence type="predicted"/>
<dbReference type="InterPro" id="IPR037523">
    <property type="entry name" value="VOC_core"/>
</dbReference>
<dbReference type="OrthoDB" id="9795306at2"/>
<dbReference type="FunCoup" id="A0A1Q5PXY7">
    <property type="interactions" value="8"/>
</dbReference>
<dbReference type="STRING" id="52770.BSZ40_02670"/>
<dbReference type="Pfam" id="PF00903">
    <property type="entry name" value="Glyoxalase"/>
    <property type="match status" value="1"/>
</dbReference>
<dbReference type="EMBL" id="MQVS01000002">
    <property type="protein sequence ID" value="OKL52397.1"/>
    <property type="molecule type" value="Genomic_DNA"/>
</dbReference>
<dbReference type="PANTHER" id="PTHR34109:SF1">
    <property type="entry name" value="VOC DOMAIN-CONTAINING PROTEIN"/>
    <property type="match status" value="1"/>
</dbReference>
<dbReference type="Proteomes" id="UP000185612">
    <property type="component" value="Unassembled WGS sequence"/>
</dbReference>
<dbReference type="InterPro" id="IPR029068">
    <property type="entry name" value="Glyas_Bleomycin-R_OHBP_Dase"/>
</dbReference>
<name>A0A1Q5PXY7_9ACTO</name>
<accession>A0A1Q5PXY7</accession>
<dbReference type="SUPFAM" id="SSF54593">
    <property type="entry name" value="Glyoxalase/Bleomycin resistance protein/Dihydroxybiphenyl dioxygenase"/>
    <property type="match status" value="1"/>
</dbReference>
<dbReference type="RefSeq" id="WP_073823053.1">
    <property type="nucleotide sequence ID" value="NZ_MQVS01000002.1"/>
</dbReference>
<organism evidence="2 3">
    <name type="scientific">Buchananella hordeovulneris</name>
    <dbReference type="NCBI Taxonomy" id="52770"/>
    <lineage>
        <taxon>Bacteria</taxon>
        <taxon>Bacillati</taxon>
        <taxon>Actinomycetota</taxon>
        <taxon>Actinomycetes</taxon>
        <taxon>Actinomycetales</taxon>
        <taxon>Actinomycetaceae</taxon>
        <taxon>Buchananella</taxon>
    </lineage>
</organism>
<sequence>MHNNDAPQVGISGKHTTRGIPHGWTSLTPFLALPQAGAAVDFYQRAFGARVVTVTEIQGSVVHAELDFGVGRLQLGQPNPTYQLVARPDGEEDCYSLSLYCADVDDTVARALAAGATLREPASTFVSGDRYASLRDPFGVRWSVMSRVEDLSEAESVRRVSEWAARQDQTNSAD</sequence>
<evidence type="ECO:0000259" key="1">
    <source>
        <dbReference type="PROSITE" id="PS51819"/>
    </source>
</evidence>
<dbReference type="PROSITE" id="PS51819">
    <property type="entry name" value="VOC"/>
    <property type="match status" value="1"/>
</dbReference>
<protein>
    <submittedName>
        <fullName evidence="2">Glyoxalase</fullName>
    </submittedName>
</protein>
<dbReference type="Gene3D" id="3.30.720.120">
    <property type="match status" value="1"/>
</dbReference>
<evidence type="ECO:0000313" key="3">
    <source>
        <dbReference type="Proteomes" id="UP000185612"/>
    </source>
</evidence>
<dbReference type="CDD" id="cd07246">
    <property type="entry name" value="VOC_like"/>
    <property type="match status" value="1"/>
</dbReference>
<feature type="domain" description="VOC" evidence="1">
    <location>
        <begin position="23"/>
        <end position="147"/>
    </location>
</feature>